<evidence type="ECO:0008006" key="3">
    <source>
        <dbReference type="Google" id="ProtNLM"/>
    </source>
</evidence>
<evidence type="ECO:0000313" key="2">
    <source>
        <dbReference type="Proteomes" id="UP000053989"/>
    </source>
</evidence>
<organism evidence="1 2">
    <name type="scientific">Scleroderma citrinum Foug A</name>
    <dbReference type="NCBI Taxonomy" id="1036808"/>
    <lineage>
        <taxon>Eukaryota</taxon>
        <taxon>Fungi</taxon>
        <taxon>Dikarya</taxon>
        <taxon>Basidiomycota</taxon>
        <taxon>Agaricomycotina</taxon>
        <taxon>Agaricomycetes</taxon>
        <taxon>Agaricomycetidae</taxon>
        <taxon>Boletales</taxon>
        <taxon>Sclerodermatineae</taxon>
        <taxon>Sclerodermataceae</taxon>
        <taxon>Scleroderma</taxon>
    </lineage>
</organism>
<proteinExistence type="predicted"/>
<dbReference type="SUPFAM" id="SSF56219">
    <property type="entry name" value="DNase I-like"/>
    <property type="match status" value="1"/>
</dbReference>
<dbReference type="OrthoDB" id="2840473at2759"/>
<dbReference type="InterPro" id="IPR036691">
    <property type="entry name" value="Endo/exonu/phosph_ase_sf"/>
</dbReference>
<sequence>NNNIADDWDIIALQEPPVDRLGNMKANSRWRVIYPMHKLAKGEKPQAVIFINTKISTNCWEQVDFPSADIVILHIKTADGICTIVNIYNDGTHDHTLEEL</sequence>
<keyword evidence="2" id="KW-1185">Reference proteome</keyword>
<dbReference type="AlphaFoldDB" id="A0A0C2Z8K0"/>
<reference evidence="2" key="2">
    <citation type="submission" date="2015-01" db="EMBL/GenBank/DDBJ databases">
        <title>Evolutionary Origins and Diversification of the Mycorrhizal Mutualists.</title>
        <authorList>
            <consortium name="DOE Joint Genome Institute"/>
            <consortium name="Mycorrhizal Genomics Consortium"/>
            <person name="Kohler A."/>
            <person name="Kuo A."/>
            <person name="Nagy L.G."/>
            <person name="Floudas D."/>
            <person name="Copeland A."/>
            <person name="Barry K.W."/>
            <person name="Cichocki N."/>
            <person name="Veneault-Fourrey C."/>
            <person name="LaButti K."/>
            <person name="Lindquist E.A."/>
            <person name="Lipzen A."/>
            <person name="Lundell T."/>
            <person name="Morin E."/>
            <person name="Murat C."/>
            <person name="Riley R."/>
            <person name="Ohm R."/>
            <person name="Sun H."/>
            <person name="Tunlid A."/>
            <person name="Henrissat B."/>
            <person name="Grigoriev I.V."/>
            <person name="Hibbett D.S."/>
            <person name="Martin F."/>
        </authorList>
    </citation>
    <scope>NUCLEOTIDE SEQUENCE [LARGE SCALE GENOMIC DNA]</scope>
    <source>
        <strain evidence="2">Foug A</strain>
    </source>
</reference>
<reference evidence="1 2" key="1">
    <citation type="submission" date="2014-04" db="EMBL/GenBank/DDBJ databases">
        <authorList>
            <consortium name="DOE Joint Genome Institute"/>
            <person name="Kuo A."/>
            <person name="Kohler A."/>
            <person name="Nagy L.G."/>
            <person name="Floudas D."/>
            <person name="Copeland A."/>
            <person name="Barry K.W."/>
            <person name="Cichocki N."/>
            <person name="Veneault-Fourrey C."/>
            <person name="LaButti K."/>
            <person name="Lindquist E.A."/>
            <person name="Lipzen A."/>
            <person name="Lundell T."/>
            <person name="Morin E."/>
            <person name="Murat C."/>
            <person name="Sun H."/>
            <person name="Tunlid A."/>
            <person name="Henrissat B."/>
            <person name="Grigoriev I.V."/>
            <person name="Hibbett D.S."/>
            <person name="Martin F."/>
            <person name="Nordberg H.P."/>
            <person name="Cantor M.N."/>
            <person name="Hua S.X."/>
        </authorList>
    </citation>
    <scope>NUCLEOTIDE SEQUENCE [LARGE SCALE GENOMIC DNA]</scope>
    <source>
        <strain evidence="1 2">Foug A</strain>
    </source>
</reference>
<dbReference type="Gene3D" id="3.60.10.10">
    <property type="entry name" value="Endonuclease/exonuclease/phosphatase"/>
    <property type="match status" value="1"/>
</dbReference>
<dbReference type="InParanoid" id="A0A0C2Z8K0"/>
<feature type="non-terminal residue" evidence="1">
    <location>
        <position position="1"/>
    </location>
</feature>
<dbReference type="HOGENOM" id="CLU_159031_1_0_1"/>
<dbReference type="Proteomes" id="UP000053989">
    <property type="component" value="Unassembled WGS sequence"/>
</dbReference>
<protein>
    <recommendedName>
        <fullName evidence="3">Endonuclease/exonuclease/phosphatase domain-containing protein</fullName>
    </recommendedName>
</protein>
<dbReference type="EMBL" id="KN822088">
    <property type="protein sequence ID" value="KIM58263.1"/>
    <property type="molecule type" value="Genomic_DNA"/>
</dbReference>
<feature type="non-terminal residue" evidence="1">
    <location>
        <position position="100"/>
    </location>
</feature>
<name>A0A0C2Z8K0_9AGAM</name>
<gene>
    <name evidence="1" type="ORF">SCLCIDRAFT_73528</name>
</gene>
<dbReference type="STRING" id="1036808.A0A0C2Z8K0"/>
<evidence type="ECO:0000313" key="1">
    <source>
        <dbReference type="EMBL" id="KIM58263.1"/>
    </source>
</evidence>
<accession>A0A0C2Z8K0</accession>